<dbReference type="InterPro" id="IPR003961">
    <property type="entry name" value="FN3_dom"/>
</dbReference>
<dbReference type="Proteomes" id="UP000236151">
    <property type="component" value="Unassembled WGS sequence"/>
</dbReference>
<keyword evidence="2" id="KW-1133">Transmembrane helix</keyword>
<evidence type="ECO:0000313" key="5">
    <source>
        <dbReference type="EMBL" id="PNT97623.1"/>
    </source>
</evidence>
<sequence length="777" mass="86732">MFGLKKIDWKDFLKIILVITVVAAGIAGHEAAYGAADSSLKLTVLYTTQIRLDWEDNLNNESGYIIDRKVDSEDFKEIASLPANSTSYTDSSVSIGKVYTYRVRWIDASKMTHIYTAEVSTTTTAVEAPISLKVTPMSSTRIDLTWTYPNSQSYETAIERRVKDGEWELIATVSKDVNSYSDEGLKPNTIYYYRVKAVSGTQVSSRTYPNNNVGIGAHVLMDGPKNLYGYAVTNARISLHWDDCENETMYYVERRADGEDTFTTVGYVAANTTYWSDWGVNANTRYTYRVKAVATANSYAYSDEVAVTSTYLESPVNLKASGISSTEIALSWDDNSGRETGFEIWRREEGSSSWSKIDSVGRNVKSYTDSEVFAGKKYYYRVRASVFQKDIFSAFTNEAAAYAQGLKAPGNLNYTVDSNSQIRLTWTDNSSNETGFIIERKTGMDGAWSVIATLGAGKTSFTHTGLAKNVHYFYRVKAFNSVNNSGAYSEELEVVIGDIPEAPSGFRIEVLSSTEVRLIWTDNSDDELGFEIERRQGSVRTFSKVGETGANAESYLDRGLKPGTRYCYRIRAFNKNGKSKYSREIYVTTRKGEEFADVDSGYWAYGAIQTTVSRGIMAVGEEKRFDPEGIVTRGEFAAIIVKAFDLEKATAGAFDDVNPGTEHYKEILILKGLGIVSGDENNRYYPGNPLSRQDMSVIVARTMKALDKPLTGYGESVLNKYYDRDSIDSYALTSMSSLVGEKIINERIRNGRTYLDPKAGITRAETAWVLYNLLRML</sequence>
<feature type="domain" description="SLH" evidence="4">
    <location>
        <begin position="718"/>
        <end position="777"/>
    </location>
</feature>
<comment type="caution">
    <text evidence="5">The sequence shown here is derived from an EMBL/GenBank/DDBJ whole genome shotgun (WGS) entry which is preliminary data.</text>
</comment>
<keyword evidence="2" id="KW-0472">Membrane</keyword>
<feature type="domain" description="SLH" evidence="4">
    <location>
        <begin position="591"/>
        <end position="654"/>
    </location>
</feature>
<dbReference type="PROSITE" id="PS50853">
    <property type="entry name" value="FN3"/>
    <property type="match status" value="6"/>
</dbReference>
<reference evidence="5 6" key="1">
    <citation type="submission" date="2017-06" db="EMBL/GenBank/DDBJ databases">
        <title>Investigating the central metabolism of Clostridium thermosuccinogenes.</title>
        <authorList>
            <person name="Koendjbiharie J.G."/>
            <person name="van Kranenburg R."/>
        </authorList>
    </citation>
    <scope>NUCLEOTIDE SEQUENCE [LARGE SCALE GENOMIC DNA]</scope>
    <source>
        <strain evidence="5 6">DSM 5806</strain>
    </source>
</reference>
<protein>
    <recommendedName>
        <fullName evidence="7">S-layer protein</fullName>
    </recommendedName>
</protein>
<dbReference type="InterPro" id="IPR013783">
    <property type="entry name" value="Ig-like_fold"/>
</dbReference>
<dbReference type="PROSITE" id="PS51272">
    <property type="entry name" value="SLH"/>
    <property type="match status" value="3"/>
</dbReference>
<dbReference type="PANTHER" id="PTHR13817">
    <property type="entry name" value="TITIN"/>
    <property type="match status" value="1"/>
</dbReference>
<dbReference type="InterPro" id="IPR001119">
    <property type="entry name" value="SLH_dom"/>
</dbReference>
<dbReference type="EMBL" id="NIOJ01000035">
    <property type="protein sequence ID" value="PNT97623.1"/>
    <property type="molecule type" value="Genomic_DNA"/>
</dbReference>
<dbReference type="OrthoDB" id="2051435at2"/>
<dbReference type="Pfam" id="PF00395">
    <property type="entry name" value="SLH"/>
    <property type="match status" value="2"/>
</dbReference>
<feature type="domain" description="SLH" evidence="4">
    <location>
        <begin position="655"/>
        <end position="713"/>
    </location>
</feature>
<feature type="transmembrane region" description="Helical" evidence="2">
    <location>
        <begin position="12"/>
        <end position="33"/>
    </location>
</feature>
<evidence type="ECO:0008006" key="7">
    <source>
        <dbReference type="Google" id="ProtNLM"/>
    </source>
</evidence>
<dbReference type="PANTHER" id="PTHR13817:SF166">
    <property type="entry name" value="NEURONAL IGCAM-RELATED"/>
    <property type="match status" value="1"/>
</dbReference>
<keyword evidence="6" id="KW-1185">Reference proteome</keyword>
<feature type="domain" description="Fibronectin type-III" evidence="3">
    <location>
        <begin position="128"/>
        <end position="218"/>
    </location>
</feature>
<feature type="domain" description="Fibronectin type-III" evidence="3">
    <location>
        <begin position="223"/>
        <end position="313"/>
    </location>
</feature>
<keyword evidence="1" id="KW-0677">Repeat</keyword>
<proteinExistence type="predicted"/>
<keyword evidence="2" id="KW-0812">Transmembrane</keyword>
<evidence type="ECO:0000256" key="2">
    <source>
        <dbReference type="SAM" id="Phobius"/>
    </source>
</evidence>
<evidence type="ECO:0000259" key="3">
    <source>
        <dbReference type="PROSITE" id="PS50853"/>
    </source>
</evidence>
<organism evidence="5 6">
    <name type="scientific">Clostridium thermosuccinogenes</name>
    <dbReference type="NCBI Taxonomy" id="84032"/>
    <lineage>
        <taxon>Bacteria</taxon>
        <taxon>Bacillati</taxon>
        <taxon>Bacillota</taxon>
        <taxon>Clostridia</taxon>
        <taxon>Eubacteriales</taxon>
        <taxon>Clostridiaceae</taxon>
        <taxon>Clostridium</taxon>
    </lineage>
</organism>
<feature type="domain" description="Fibronectin type-III" evidence="3">
    <location>
        <begin position="314"/>
        <end position="406"/>
    </location>
</feature>
<dbReference type="SMART" id="SM00060">
    <property type="entry name" value="FN3"/>
    <property type="match status" value="6"/>
</dbReference>
<feature type="domain" description="Fibronectin type-III" evidence="3">
    <location>
        <begin position="36"/>
        <end position="127"/>
    </location>
</feature>
<accession>A0A2K2FFR9</accession>
<dbReference type="RefSeq" id="WP_103082165.1">
    <property type="nucleotide sequence ID" value="NZ_CP021850.1"/>
</dbReference>
<dbReference type="Gene3D" id="2.60.40.10">
    <property type="entry name" value="Immunoglobulins"/>
    <property type="match status" value="6"/>
</dbReference>
<evidence type="ECO:0000259" key="4">
    <source>
        <dbReference type="PROSITE" id="PS51272"/>
    </source>
</evidence>
<name>A0A2K2FFR9_9CLOT</name>
<dbReference type="InterPro" id="IPR050964">
    <property type="entry name" value="Striated_Muscle_Regulatory"/>
</dbReference>
<evidence type="ECO:0000313" key="6">
    <source>
        <dbReference type="Proteomes" id="UP000236151"/>
    </source>
</evidence>
<dbReference type="InterPro" id="IPR036116">
    <property type="entry name" value="FN3_sf"/>
</dbReference>
<feature type="domain" description="Fibronectin type-III" evidence="3">
    <location>
        <begin position="502"/>
        <end position="592"/>
    </location>
</feature>
<dbReference type="Pfam" id="PF00041">
    <property type="entry name" value="fn3"/>
    <property type="match status" value="3"/>
</dbReference>
<dbReference type="SUPFAM" id="SSF49265">
    <property type="entry name" value="Fibronectin type III"/>
    <property type="match status" value="3"/>
</dbReference>
<feature type="domain" description="Fibronectin type-III" evidence="3">
    <location>
        <begin position="408"/>
        <end position="499"/>
    </location>
</feature>
<dbReference type="CDD" id="cd00063">
    <property type="entry name" value="FN3"/>
    <property type="match status" value="6"/>
</dbReference>
<evidence type="ECO:0000256" key="1">
    <source>
        <dbReference type="ARBA" id="ARBA00022737"/>
    </source>
</evidence>
<dbReference type="KEGG" id="cthd:CDO33_00085"/>
<dbReference type="AlphaFoldDB" id="A0A2K2FFR9"/>
<gene>
    <name evidence="5" type="ORF">CDQ84_13020</name>
</gene>